<dbReference type="VEuPathDB" id="FungiDB:I7I52_00158"/>
<evidence type="ECO:0000313" key="2">
    <source>
        <dbReference type="Proteomes" id="UP000670092"/>
    </source>
</evidence>
<sequence length="85" mass="9887">MSFRVYLCKFNRGVRKDWSFMAQHYGQEVIFKPVQPPMDVSNYMKEMGIEWWGGYKVVQQSTMRDPTLGSDMGMNTVGAVLTPWD</sequence>
<dbReference type="Proteomes" id="UP000670092">
    <property type="component" value="Unassembled WGS sequence"/>
</dbReference>
<gene>
    <name evidence="1" type="ORF">I7I52_00158</name>
</gene>
<reference evidence="1 2" key="1">
    <citation type="submission" date="2021-01" db="EMBL/GenBank/DDBJ databases">
        <title>Chromosome-level genome assembly of a human fungal pathogen reveals clustering of transcriptionally co-regulated genes.</title>
        <authorList>
            <person name="Voorhies M."/>
            <person name="Cohen S."/>
            <person name="Shea T.P."/>
            <person name="Petrus S."/>
            <person name="Munoz J.F."/>
            <person name="Poplawski S."/>
            <person name="Goldman W.E."/>
            <person name="Michael T."/>
            <person name="Cuomo C.A."/>
            <person name="Sil A."/>
            <person name="Beyhan S."/>
        </authorList>
    </citation>
    <scope>NUCLEOTIDE SEQUENCE [LARGE SCALE GENOMIC DNA]</scope>
    <source>
        <strain evidence="1 2">G184AR</strain>
    </source>
</reference>
<proteinExistence type="predicted"/>
<organism evidence="1 2">
    <name type="scientific">Ajellomyces capsulatus</name>
    <name type="common">Darling's disease fungus</name>
    <name type="synonym">Histoplasma capsulatum</name>
    <dbReference type="NCBI Taxonomy" id="5037"/>
    <lineage>
        <taxon>Eukaryota</taxon>
        <taxon>Fungi</taxon>
        <taxon>Dikarya</taxon>
        <taxon>Ascomycota</taxon>
        <taxon>Pezizomycotina</taxon>
        <taxon>Eurotiomycetes</taxon>
        <taxon>Eurotiomycetidae</taxon>
        <taxon>Onygenales</taxon>
        <taxon>Ajellomycetaceae</taxon>
        <taxon>Histoplasma</taxon>
    </lineage>
</organism>
<dbReference type="AlphaFoldDB" id="A0A8H8D6C9"/>
<name>A0A8H8D6C9_AJECA</name>
<evidence type="ECO:0000313" key="1">
    <source>
        <dbReference type="EMBL" id="KAG5302492.1"/>
    </source>
</evidence>
<dbReference type="EMBL" id="JAEVHI010000001">
    <property type="protein sequence ID" value="KAG5302492.1"/>
    <property type="molecule type" value="Genomic_DNA"/>
</dbReference>
<comment type="caution">
    <text evidence="1">The sequence shown here is derived from an EMBL/GenBank/DDBJ whole genome shotgun (WGS) entry which is preliminary data.</text>
</comment>
<protein>
    <submittedName>
        <fullName evidence="1">Uncharacterized protein</fullName>
    </submittedName>
</protein>
<accession>A0A8H8D6C9</accession>